<protein>
    <submittedName>
        <fullName evidence="1">Uncharacterized protein</fullName>
    </submittedName>
</protein>
<comment type="caution">
    <text evidence="1">The sequence shown here is derived from an EMBL/GenBank/DDBJ whole genome shotgun (WGS) entry which is preliminary data.</text>
</comment>
<dbReference type="AlphaFoldDB" id="A0AAD4KS84"/>
<gene>
    <name evidence="1" type="ORF">BGW36DRAFT_407885</name>
</gene>
<proteinExistence type="predicted"/>
<dbReference type="Proteomes" id="UP001201262">
    <property type="component" value="Unassembled WGS sequence"/>
</dbReference>
<dbReference type="RefSeq" id="XP_046072692.1">
    <property type="nucleotide sequence ID" value="XM_046219064.1"/>
</dbReference>
<reference evidence="1" key="1">
    <citation type="submission" date="2021-12" db="EMBL/GenBank/DDBJ databases">
        <title>Convergent genome expansion in fungi linked to evolution of root-endophyte symbiosis.</title>
        <authorList>
            <consortium name="DOE Joint Genome Institute"/>
            <person name="Ke Y.-H."/>
            <person name="Bonito G."/>
            <person name="Liao H.-L."/>
            <person name="Looney B."/>
            <person name="Rojas-Flechas A."/>
            <person name="Nash J."/>
            <person name="Hameed K."/>
            <person name="Schadt C."/>
            <person name="Martin F."/>
            <person name="Crous P.W."/>
            <person name="Miettinen O."/>
            <person name="Magnuson J.K."/>
            <person name="Labbe J."/>
            <person name="Jacobson D."/>
            <person name="Doktycz M.J."/>
            <person name="Veneault-Fourrey C."/>
            <person name="Kuo A."/>
            <person name="Mondo S."/>
            <person name="Calhoun S."/>
            <person name="Riley R."/>
            <person name="Ohm R."/>
            <person name="LaButti K."/>
            <person name="Andreopoulos B."/>
            <person name="Pangilinan J."/>
            <person name="Nolan M."/>
            <person name="Tritt A."/>
            <person name="Clum A."/>
            <person name="Lipzen A."/>
            <person name="Daum C."/>
            <person name="Barry K."/>
            <person name="Grigoriev I.V."/>
            <person name="Vilgalys R."/>
        </authorList>
    </citation>
    <scope>NUCLEOTIDE SEQUENCE</scope>
    <source>
        <strain evidence="1">PMI_201</strain>
    </source>
</reference>
<organism evidence="1 2">
    <name type="scientific">Talaromyces proteolyticus</name>
    <dbReference type="NCBI Taxonomy" id="1131652"/>
    <lineage>
        <taxon>Eukaryota</taxon>
        <taxon>Fungi</taxon>
        <taxon>Dikarya</taxon>
        <taxon>Ascomycota</taxon>
        <taxon>Pezizomycotina</taxon>
        <taxon>Eurotiomycetes</taxon>
        <taxon>Eurotiomycetidae</taxon>
        <taxon>Eurotiales</taxon>
        <taxon>Trichocomaceae</taxon>
        <taxon>Talaromyces</taxon>
        <taxon>Talaromyces sect. Bacilispori</taxon>
    </lineage>
</organism>
<dbReference type="GeneID" id="70249351"/>
<keyword evidence="2" id="KW-1185">Reference proteome</keyword>
<name>A0AAD4KS84_9EURO</name>
<sequence length="343" mass="38157">MIIDPRQPQITALGLELPEQSPEEVAIVYQNKMKTGGLTIPVSLQMALDNLQPEDCSSMNGSSIGYTVPVSSQLVTAPSIGSERESQMPLQYEDRPPCLDDQEQHWDGEELRRLLDMNVHLLNCQQIVSQKLIMLDKMFPTIAVNNLETALQSLLDYSQQFLEVVTFSILREITFTTNGATSRPETVFVSQAWFDIHISLVLAIINCYACLMGSYHLIFSYLLKELIACSPQPSPTFPNFTFPTLLTDGEPSRKLQLRLIFNNGIRMLARLEAGLGLPEQYSVACLPGQSRHHDGILRSPSAMVFLDNLTSQGFRLYVNGPATGKKSSKEIVQAIHQFLGPAA</sequence>
<accession>A0AAD4KS84</accession>
<dbReference type="EMBL" id="JAJTJA010000006">
    <property type="protein sequence ID" value="KAH8697991.1"/>
    <property type="molecule type" value="Genomic_DNA"/>
</dbReference>
<evidence type="ECO:0000313" key="1">
    <source>
        <dbReference type="EMBL" id="KAH8697991.1"/>
    </source>
</evidence>
<evidence type="ECO:0000313" key="2">
    <source>
        <dbReference type="Proteomes" id="UP001201262"/>
    </source>
</evidence>